<keyword evidence="2" id="KW-1185">Reference proteome</keyword>
<dbReference type="RefSeq" id="WP_134844381.1">
    <property type="nucleotide sequence ID" value="NZ_SGVY01000056.1"/>
</dbReference>
<proteinExistence type="predicted"/>
<dbReference type="Proteomes" id="UP000297872">
    <property type="component" value="Unassembled WGS sequence"/>
</dbReference>
<evidence type="ECO:0000313" key="1">
    <source>
        <dbReference type="EMBL" id="TFH76140.1"/>
    </source>
</evidence>
<dbReference type="Gene3D" id="3.30.70.1230">
    <property type="entry name" value="Nucleotide cyclase"/>
    <property type="match status" value="1"/>
</dbReference>
<gene>
    <name evidence="1" type="ORF">EXN75_14695</name>
</gene>
<sequence>MKPTYKVYSFEESLREMELILDGDVTTVTEQNALPDDSENIIKKSLYAYCSVIYVDIRVMQDWTDGNKRILYAKLYRSLVTQVCSLFESTKLCQDINSSDSAIWGIFDTRYKNDINELITLVAQLNSLLKTLNFKMSKRQWPTFRWGIGVCYDRILLFDVKGDCDTISRAFFGPVLKNATRLASYGNKTYFDNPIMISEIFYSNLNDDNKKLFSNNAEHDCYHGNIINVEMDEWYKKNNV</sequence>
<name>A0A4Y8V608_9BACT</name>
<reference evidence="1 2" key="1">
    <citation type="submission" date="2019-02" db="EMBL/GenBank/DDBJ databases">
        <title>Draft Genome Sequence of the Prevotella sp. BCRC 81118, Isolated from Human Feces.</title>
        <authorList>
            <person name="Huang C.-H."/>
        </authorList>
    </citation>
    <scope>NUCLEOTIDE SEQUENCE [LARGE SCALE GENOMIC DNA]</scope>
    <source>
        <strain evidence="1 2">BCRC 81118</strain>
    </source>
</reference>
<dbReference type="GeneID" id="302996511"/>
<comment type="caution">
    <text evidence="1">The sequence shown here is derived from an EMBL/GenBank/DDBJ whole genome shotgun (WGS) entry which is preliminary data.</text>
</comment>
<dbReference type="InterPro" id="IPR029787">
    <property type="entry name" value="Nucleotide_cyclase"/>
</dbReference>
<organism evidence="1 2">
    <name type="scientific">Segatella hominis</name>
    <dbReference type="NCBI Taxonomy" id="2518605"/>
    <lineage>
        <taxon>Bacteria</taxon>
        <taxon>Pseudomonadati</taxon>
        <taxon>Bacteroidota</taxon>
        <taxon>Bacteroidia</taxon>
        <taxon>Bacteroidales</taxon>
        <taxon>Prevotellaceae</taxon>
        <taxon>Segatella</taxon>
    </lineage>
</organism>
<dbReference type="AlphaFoldDB" id="A0A4Y8V608"/>
<evidence type="ECO:0000313" key="2">
    <source>
        <dbReference type="Proteomes" id="UP000297872"/>
    </source>
</evidence>
<accession>A0A4Y8V608</accession>
<protein>
    <submittedName>
        <fullName evidence="1">Uncharacterized protein</fullName>
    </submittedName>
</protein>
<dbReference type="EMBL" id="SGVY01000056">
    <property type="protein sequence ID" value="TFH76140.1"/>
    <property type="molecule type" value="Genomic_DNA"/>
</dbReference>
<dbReference type="OrthoDB" id="8776790at2"/>